<dbReference type="Gene3D" id="2.40.10.10">
    <property type="entry name" value="Trypsin-like serine proteases"/>
    <property type="match status" value="2"/>
</dbReference>
<dbReference type="Pfam" id="PF00089">
    <property type="entry name" value="Trypsin"/>
    <property type="match status" value="2"/>
</dbReference>
<evidence type="ECO:0000256" key="6">
    <source>
        <dbReference type="SAM" id="MobiDB-lite"/>
    </source>
</evidence>
<dbReference type="EMBL" id="JAGFMF010012163">
    <property type="protein sequence ID" value="KAG8506296.1"/>
    <property type="molecule type" value="Genomic_DNA"/>
</dbReference>
<accession>A0A8J5ZSN5</accession>
<dbReference type="Proteomes" id="UP000700334">
    <property type="component" value="Unassembled WGS sequence"/>
</dbReference>
<feature type="domain" description="Peptidase S1" evidence="7">
    <location>
        <begin position="685"/>
        <end position="913"/>
    </location>
</feature>
<feature type="compositionally biased region" description="Low complexity" evidence="6">
    <location>
        <begin position="348"/>
        <end position="359"/>
    </location>
</feature>
<dbReference type="PROSITE" id="PS00134">
    <property type="entry name" value="TRYPSIN_HIS"/>
    <property type="match status" value="2"/>
</dbReference>
<evidence type="ECO:0000313" key="9">
    <source>
        <dbReference type="Proteomes" id="UP000700334"/>
    </source>
</evidence>
<evidence type="ECO:0000313" key="8">
    <source>
        <dbReference type="EMBL" id="KAG8506296.1"/>
    </source>
</evidence>
<dbReference type="CDD" id="cd00190">
    <property type="entry name" value="Tryp_SPc"/>
    <property type="match status" value="2"/>
</dbReference>
<keyword evidence="9" id="KW-1185">Reference proteome</keyword>
<gene>
    <name evidence="8" type="ORF">J0S82_015143</name>
</gene>
<dbReference type="GO" id="GO:0004252">
    <property type="term" value="F:serine-type endopeptidase activity"/>
    <property type="evidence" value="ECO:0007669"/>
    <property type="project" value="InterPro"/>
</dbReference>
<dbReference type="PANTHER" id="PTHR24252:SF17">
    <property type="entry name" value="SUPPRESSOR OF TUMORIGENICITY 14 PROTEIN HOMOLOG-RELATED"/>
    <property type="match status" value="1"/>
</dbReference>
<dbReference type="InterPro" id="IPR018114">
    <property type="entry name" value="TRYPSIN_HIS"/>
</dbReference>
<evidence type="ECO:0000256" key="5">
    <source>
        <dbReference type="RuleBase" id="RU363034"/>
    </source>
</evidence>
<dbReference type="FunFam" id="2.40.10.10:FF:000068">
    <property type="entry name" value="transmembrane protease serine 2"/>
    <property type="match status" value="1"/>
</dbReference>
<dbReference type="InterPro" id="IPR001254">
    <property type="entry name" value="Trypsin_dom"/>
</dbReference>
<comment type="caution">
    <text evidence="8">The sequence shown here is derived from an EMBL/GenBank/DDBJ whole genome shotgun (WGS) entry which is preliminary data.</text>
</comment>
<dbReference type="AlphaFoldDB" id="A0A8J5ZSN5"/>
<proteinExistence type="predicted"/>
<feature type="region of interest" description="Disordered" evidence="6">
    <location>
        <begin position="1"/>
        <end position="60"/>
    </location>
</feature>
<feature type="region of interest" description="Disordered" evidence="6">
    <location>
        <begin position="159"/>
        <end position="179"/>
    </location>
</feature>
<feature type="domain" description="Peptidase S1" evidence="7">
    <location>
        <begin position="389"/>
        <end position="634"/>
    </location>
</feature>
<name>A0A8J5ZSN5_GALPY</name>
<protein>
    <submittedName>
        <fullName evidence="8">Serine protease 52</fullName>
    </submittedName>
</protein>
<keyword evidence="1 5" id="KW-0645">Protease</keyword>
<organism evidence="8 9">
    <name type="scientific">Galemys pyrenaicus</name>
    <name type="common">Iberian desman</name>
    <name type="synonym">Pyrenean desman</name>
    <dbReference type="NCBI Taxonomy" id="202257"/>
    <lineage>
        <taxon>Eukaryota</taxon>
        <taxon>Metazoa</taxon>
        <taxon>Chordata</taxon>
        <taxon>Craniata</taxon>
        <taxon>Vertebrata</taxon>
        <taxon>Euteleostomi</taxon>
        <taxon>Mammalia</taxon>
        <taxon>Eutheria</taxon>
        <taxon>Laurasiatheria</taxon>
        <taxon>Eulipotyphla</taxon>
        <taxon>Talpidae</taxon>
        <taxon>Galemys</taxon>
    </lineage>
</organism>
<evidence type="ECO:0000259" key="7">
    <source>
        <dbReference type="PROSITE" id="PS50240"/>
    </source>
</evidence>
<dbReference type="SMART" id="SM00020">
    <property type="entry name" value="Tryp_SPc"/>
    <property type="match status" value="2"/>
</dbReference>
<reference evidence="8" key="1">
    <citation type="journal article" date="2021" name="Evol. Appl.">
        <title>The genome of the Pyrenean desman and the effects of bottlenecks and inbreeding on the genomic landscape of an endangered species.</title>
        <authorList>
            <person name="Escoda L."/>
            <person name="Castresana J."/>
        </authorList>
    </citation>
    <scope>NUCLEOTIDE SEQUENCE</scope>
    <source>
        <strain evidence="8">IBE-C5619</strain>
    </source>
</reference>
<evidence type="ECO:0000256" key="3">
    <source>
        <dbReference type="ARBA" id="ARBA00022825"/>
    </source>
</evidence>
<evidence type="ECO:0000256" key="1">
    <source>
        <dbReference type="ARBA" id="ARBA00022670"/>
    </source>
</evidence>
<dbReference type="GO" id="GO:0006508">
    <property type="term" value="P:proteolysis"/>
    <property type="evidence" value="ECO:0007669"/>
    <property type="project" value="UniProtKB-KW"/>
</dbReference>
<evidence type="ECO:0000256" key="4">
    <source>
        <dbReference type="ARBA" id="ARBA00023157"/>
    </source>
</evidence>
<dbReference type="InterPro" id="IPR043504">
    <property type="entry name" value="Peptidase_S1_PA_chymotrypsin"/>
</dbReference>
<feature type="non-terminal residue" evidence="8">
    <location>
        <position position="1"/>
    </location>
</feature>
<dbReference type="InterPro" id="IPR033116">
    <property type="entry name" value="TRYPSIN_SER"/>
</dbReference>
<dbReference type="InterPro" id="IPR001314">
    <property type="entry name" value="Peptidase_S1A"/>
</dbReference>
<dbReference type="InterPro" id="IPR009003">
    <property type="entry name" value="Peptidase_S1_PA"/>
</dbReference>
<keyword evidence="4" id="KW-1015">Disulfide bond</keyword>
<dbReference type="PROSITE" id="PS50240">
    <property type="entry name" value="TRYPSIN_DOM"/>
    <property type="match status" value="2"/>
</dbReference>
<keyword evidence="2 5" id="KW-0378">Hydrolase</keyword>
<dbReference type="SUPFAM" id="SSF50494">
    <property type="entry name" value="Trypsin-like serine proteases"/>
    <property type="match status" value="2"/>
</dbReference>
<dbReference type="PRINTS" id="PR00722">
    <property type="entry name" value="CHYMOTRYPSIN"/>
</dbReference>
<dbReference type="PROSITE" id="PS00135">
    <property type="entry name" value="TRYPSIN_SER"/>
    <property type="match status" value="1"/>
</dbReference>
<feature type="region of interest" description="Disordered" evidence="6">
    <location>
        <begin position="339"/>
        <end position="378"/>
    </location>
</feature>
<keyword evidence="3 5" id="KW-0720">Serine protease</keyword>
<evidence type="ECO:0000256" key="2">
    <source>
        <dbReference type="ARBA" id="ARBA00022801"/>
    </source>
</evidence>
<dbReference type="PANTHER" id="PTHR24252">
    <property type="entry name" value="ACROSIN-RELATED"/>
    <property type="match status" value="1"/>
</dbReference>
<dbReference type="FunFam" id="2.40.10.10:FF:000003">
    <property type="entry name" value="Transmembrane serine protease 3"/>
    <property type="match status" value="1"/>
</dbReference>
<dbReference type="OrthoDB" id="546450at2759"/>
<feature type="region of interest" description="Disordered" evidence="6">
    <location>
        <begin position="201"/>
        <end position="231"/>
    </location>
</feature>
<sequence>GVSRALCSGLSRRPLGHPTGPVPTQHATPQPTLPAPPAFEAQVRPQRPQHPHRLHAPAQWRGAAARPCALAPLPGTHLRLSAGRSMSQHACEVALDACFGAQLPVSASQGSHPRACEGTARASASGSFLPPALPGQWHLTLKFHKQKLLGFLRSRHRAPQQAAPTNLRGHVKRSPGSSPHLPLASSCASCYWPPPGGLSLQAPTARGSGSTAPSWPHQALPSPLVPEGPESSQALCRSAHRHGPGGRSRHPVYRPPAPRGAACGAACGAPGRALAWPGPAKSWPSRGCKFSSCLSVSPAVGTQGPSFCRASRAAVALASAFPSAGPACASWRPSRPVARAPQLRGSLPGARAAAGRGPAVSSWPTQQPRPGRRAPGCRGRAKALSFFPVPCGYRPAFSNASYLDFRELFEVQRGEFPWQVSVQLSGKHLCGGSIVHRWWVLTAAHCFPRTLLDVGVGNITVVTGTRTLSGAGLDRQQVWKVIVHPEYRPPRLDSDLALLLLAAPVQPTDFQRPICLQRAERGWGRCWIAEWVHAQHDDSYMYLQKLRLVQIPRKECSRRVDQLSTSSLCAWKEPGTKGHGQGDSGAPMVCTRSGDRRLFQVGVFSWGVRSGFKGRPGVFVSVTRFIPWIFGEMEKEGKAYTFSGARRRAPPPASLALTPRPGLLLPGTCGRRAGARLSSADVLPIVGGAPASIAEFPWQVSVREGGRHICGGSILSEWWVLTASHCFENVRSTLEISYSAEHIDDYSLKKIKVDKIISHRFFDDFISDNDIALVLVKYPMKLGAKSMPICLSEVTDIQRWENCWVTGWGRTAPQQPRSQQLQKVSMTLVKWEACSPLMPLLTRNMLCAHNPQGSKDACQGDSGGPLACQKVNNTQIWYQVGIVSWGLGCAWENRPGVYTKVANYLVWIDKETAKWGKPYEHESDSGDSPPLRPGTLLLCFVMLLLPRD</sequence>